<dbReference type="InParanoid" id="A0A5K4EI68"/>
<sequence>MSLRYSNDSNFVFDDASYNDLELVHFRLTDSALKDIEQLASTLGNHSFSITFSGSEGSFIVPIGKNSSKFTFSTSSLTSTHDESFNCLRTKGVSTNCLGKMVSRITVNAKEDSFSAAKERMTQLEDENKKSQTKEIKSAKSMASRTAVPQSAHKQGSHGVNLKGKGNEVSPQNIDFPNVANRVQSQNPVGCGPSPPLPNPDVLARSLRCVYFFDVLLILMKNIRIISVCWHSNIP</sequence>
<name>A0A5K4EI68_SCHMA</name>
<feature type="compositionally biased region" description="Basic and acidic residues" evidence="1">
    <location>
        <begin position="118"/>
        <end position="138"/>
    </location>
</feature>
<dbReference type="GO" id="GO:0000987">
    <property type="term" value="F:cis-regulatory region sequence-specific DNA binding"/>
    <property type="evidence" value="ECO:0007669"/>
    <property type="project" value="TreeGrafter"/>
</dbReference>
<feature type="region of interest" description="Disordered" evidence="1">
    <location>
        <begin position="118"/>
        <end position="162"/>
    </location>
</feature>
<dbReference type="GO" id="GO:0008023">
    <property type="term" value="C:transcription elongation factor complex"/>
    <property type="evidence" value="ECO:0007669"/>
    <property type="project" value="InterPro"/>
</dbReference>
<feature type="domain" description="RNA polymerase II elongation factor ELL N-terminal" evidence="2">
    <location>
        <begin position="20"/>
        <end position="152"/>
    </location>
</feature>
<accession>A0A5K4EI68</accession>
<dbReference type="GO" id="GO:0042795">
    <property type="term" value="P:snRNA transcription by RNA polymerase II"/>
    <property type="evidence" value="ECO:0007669"/>
    <property type="project" value="TreeGrafter"/>
</dbReference>
<dbReference type="InterPro" id="IPR031176">
    <property type="entry name" value="ELL/occludin"/>
</dbReference>
<protein>
    <submittedName>
        <fullName evidence="3">Ell related</fullName>
    </submittedName>
</protein>
<evidence type="ECO:0000259" key="2">
    <source>
        <dbReference type="Pfam" id="PF10390"/>
    </source>
</evidence>
<dbReference type="STRING" id="6183.A0A5K4EI68"/>
<reference evidence="3" key="1">
    <citation type="submission" date="2019-11" db="UniProtKB">
        <authorList>
            <consortium name="WormBaseParasite"/>
        </authorList>
    </citation>
    <scope>IDENTIFICATION</scope>
    <source>
        <strain evidence="3">Puerto Rican</strain>
    </source>
</reference>
<dbReference type="AlphaFoldDB" id="A0A5K4EI68"/>
<organism evidence="3">
    <name type="scientific">Schistosoma mansoni</name>
    <name type="common">Blood fluke</name>
    <dbReference type="NCBI Taxonomy" id="6183"/>
    <lineage>
        <taxon>Eukaryota</taxon>
        <taxon>Metazoa</taxon>
        <taxon>Spiralia</taxon>
        <taxon>Lophotrochozoa</taxon>
        <taxon>Platyhelminthes</taxon>
        <taxon>Trematoda</taxon>
        <taxon>Digenea</taxon>
        <taxon>Strigeidida</taxon>
        <taxon>Schistosomatoidea</taxon>
        <taxon>Schistosomatidae</taxon>
        <taxon>Schistosoma</taxon>
    </lineage>
</organism>
<proteinExistence type="predicted"/>
<dbReference type="Pfam" id="PF10390">
    <property type="entry name" value="ELL"/>
    <property type="match status" value="1"/>
</dbReference>
<dbReference type="PANTHER" id="PTHR23288:SF17">
    <property type="entry name" value="RNA POLYMERASE II ELONGATION FACTOR ELL"/>
    <property type="match status" value="1"/>
</dbReference>
<dbReference type="GO" id="GO:0032968">
    <property type="term" value="P:positive regulation of transcription elongation by RNA polymerase II"/>
    <property type="evidence" value="ECO:0007669"/>
    <property type="project" value="TreeGrafter"/>
</dbReference>
<feature type="compositionally biased region" description="Polar residues" evidence="1">
    <location>
        <begin position="141"/>
        <end position="154"/>
    </location>
</feature>
<dbReference type="ExpressionAtlas" id="A0A5K4EI68">
    <property type="expression patterns" value="baseline"/>
</dbReference>
<dbReference type="PANTHER" id="PTHR23288">
    <property type="entry name" value="OCCLUDIN AND RNA POLYMERASE II ELONGATION FACTOR ELL"/>
    <property type="match status" value="1"/>
</dbReference>
<dbReference type="InterPro" id="IPR019464">
    <property type="entry name" value="ELL_N"/>
</dbReference>
<evidence type="ECO:0000256" key="1">
    <source>
        <dbReference type="SAM" id="MobiDB-lite"/>
    </source>
</evidence>
<dbReference type="WBParaSite" id="Smp_092320.3">
    <property type="protein sequence ID" value="Smp_092320.3"/>
    <property type="gene ID" value="Smp_092320"/>
</dbReference>
<dbReference type="GO" id="GO:0006368">
    <property type="term" value="P:transcription elongation by RNA polymerase II"/>
    <property type="evidence" value="ECO:0007669"/>
    <property type="project" value="InterPro"/>
</dbReference>
<evidence type="ECO:0000313" key="3">
    <source>
        <dbReference type="WBParaSite" id="Smp_092320.3"/>
    </source>
</evidence>